<accession>A0A1M6JDK9</accession>
<protein>
    <submittedName>
        <fullName evidence="1">Uncharacterized protein</fullName>
    </submittedName>
</protein>
<reference evidence="1 2" key="1">
    <citation type="submission" date="2016-11" db="EMBL/GenBank/DDBJ databases">
        <authorList>
            <person name="Jaros S."/>
            <person name="Januszkiewicz K."/>
            <person name="Wedrychowicz H."/>
        </authorList>
    </citation>
    <scope>NUCLEOTIDE SEQUENCE [LARGE SCALE GENOMIC DNA]</scope>
    <source>
        <strain evidence="1 2">CGMCC 4.5723</strain>
    </source>
</reference>
<sequence>MSDRSLILDTLRRAPGVLLVEPGPDLVMQDELHDRARAERERRGLPGTHPYLGWHAQADGFDRSGALAGPQRVYFGGDRAAVARALSLLEPHGFAVLGGRSDTEVFVLRRDAAPDRAEPALADAWRVRLEVLGDERSGPVPLRDGEEPLLHELLTRPALRGLLAPAARALRLRGALTGADLDSVLSPEGLDALDDSGEEASALVAHALEADHPRARAAATVLAELGRADSRVLNRWKDPAALRSARAAALEGRDVATYLDLVAAEGGDPVNAAVALAEDIGAAGGEQAQARVQEAAVRLVARFGGSTRVHALAALGDARVPLGLRVVIADHWTRTPVTVEGLRASWSSSPHRGSAAEPPPDALEATAAWPDAVDGVRAAAGLPPHPGFDPEHRLGRDTALELREAVLARHLDGLRAALARPDLSEPALAVLLELLHGAGALRPEEDLAPFARTWRKRLFVKPDTYTYAPPAVVTYAAALAASGAGAADRVVGSVLGDKRQWSLPVRLLLLGAVDRGRDADLEAEAALIPHAHGGAKGAQAAAHALSLVRSRLRGTPPVAAACASLLEAPERPPFVRRGFATAAVALAEGGSGLSAHLFRQGSARALDAALRVAGDPDLPERARRRVLDLAEESGVPDHPGHARPVRVHADEVARLRAVREQVRAGLGD</sequence>
<name>A0A1M6JDK9_9ACTN</name>
<gene>
    <name evidence="1" type="ORF">SAMN05421803_10691</name>
</gene>
<dbReference type="RefSeq" id="WP_073379295.1">
    <property type="nucleotide sequence ID" value="NZ_FQZK01000006.1"/>
</dbReference>
<evidence type="ECO:0000313" key="1">
    <source>
        <dbReference type="EMBL" id="SHJ44672.1"/>
    </source>
</evidence>
<evidence type="ECO:0000313" key="2">
    <source>
        <dbReference type="Proteomes" id="UP000184452"/>
    </source>
</evidence>
<dbReference type="EMBL" id="FQZK01000006">
    <property type="protein sequence ID" value="SHJ44672.1"/>
    <property type="molecule type" value="Genomic_DNA"/>
</dbReference>
<dbReference type="OrthoDB" id="5185096at2"/>
<dbReference type="Proteomes" id="UP000184452">
    <property type="component" value="Unassembled WGS sequence"/>
</dbReference>
<keyword evidence="2" id="KW-1185">Reference proteome</keyword>
<proteinExistence type="predicted"/>
<dbReference type="AlphaFoldDB" id="A0A1M6JDK9"/>
<organism evidence="1 2">
    <name type="scientific">Nocardiopsis flavescens</name>
    <dbReference type="NCBI Taxonomy" id="758803"/>
    <lineage>
        <taxon>Bacteria</taxon>
        <taxon>Bacillati</taxon>
        <taxon>Actinomycetota</taxon>
        <taxon>Actinomycetes</taxon>
        <taxon>Streptosporangiales</taxon>
        <taxon>Nocardiopsidaceae</taxon>
        <taxon>Nocardiopsis</taxon>
    </lineage>
</organism>